<dbReference type="FunCoup" id="B4NE57">
    <property type="interactions" value="51"/>
</dbReference>
<feature type="domain" description="MADF" evidence="2">
    <location>
        <begin position="21"/>
        <end position="110"/>
    </location>
</feature>
<accession>B4NE57</accession>
<keyword evidence="4" id="KW-1185">Reference proteome</keyword>
<feature type="compositionally biased region" description="Acidic residues" evidence="1">
    <location>
        <begin position="149"/>
        <end position="158"/>
    </location>
</feature>
<dbReference type="PANTHER" id="PTHR23009:SF2">
    <property type="entry name" value="HISTIDINE-RICH CARBOXYL TERMINUS PROTEIN 1"/>
    <property type="match status" value="1"/>
</dbReference>
<dbReference type="eggNOG" id="ENOG502TB50">
    <property type="taxonomic scope" value="Eukaryota"/>
</dbReference>
<organism evidence="3 4">
    <name type="scientific">Drosophila willistoni</name>
    <name type="common">Fruit fly</name>
    <dbReference type="NCBI Taxonomy" id="7260"/>
    <lineage>
        <taxon>Eukaryota</taxon>
        <taxon>Metazoa</taxon>
        <taxon>Ecdysozoa</taxon>
        <taxon>Arthropoda</taxon>
        <taxon>Hexapoda</taxon>
        <taxon>Insecta</taxon>
        <taxon>Pterygota</taxon>
        <taxon>Neoptera</taxon>
        <taxon>Endopterygota</taxon>
        <taxon>Diptera</taxon>
        <taxon>Brachycera</taxon>
        <taxon>Muscomorpha</taxon>
        <taxon>Ephydroidea</taxon>
        <taxon>Drosophilidae</taxon>
        <taxon>Drosophila</taxon>
        <taxon>Sophophora</taxon>
    </lineage>
</organism>
<feature type="compositionally biased region" description="Basic residues" evidence="1">
    <location>
        <begin position="192"/>
        <end position="227"/>
    </location>
</feature>
<evidence type="ECO:0000313" key="3">
    <source>
        <dbReference type="EMBL" id="EDW82026.2"/>
    </source>
</evidence>
<dbReference type="EMBL" id="CH964239">
    <property type="protein sequence ID" value="EDW82026.2"/>
    <property type="molecule type" value="Genomic_DNA"/>
</dbReference>
<protein>
    <recommendedName>
        <fullName evidence="2">MADF domain-containing protein</fullName>
    </recommendedName>
</protein>
<feature type="compositionally biased region" description="Low complexity" evidence="1">
    <location>
        <begin position="488"/>
        <end position="497"/>
    </location>
</feature>
<feature type="compositionally biased region" description="Gly residues" evidence="1">
    <location>
        <begin position="474"/>
        <end position="487"/>
    </location>
</feature>
<reference evidence="3 4" key="1">
    <citation type="journal article" date="2007" name="Nature">
        <title>Evolution of genes and genomes on the Drosophila phylogeny.</title>
        <authorList>
            <consortium name="Drosophila 12 Genomes Consortium"/>
            <person name="Clark A.G."/>
            <person name="Eisen M.B."/>
            <person name="Smith D.R."/>
            <person name="Bergman C.M."/>
            <person name="Oliver B."/>
            <person name="Markow T.A."/>
            <person name="Kaufman T.C."/>
            <person name="Kellis M."/>
            <person name="Gelbart W."/>
            <person name="Iyer V.N."/>
            <person name="Pollard D.A."/>
            <person name="Sackton T.B."/>
            <person name="Larracuente A.M."/>
            <person name="Singh N.D."/>
            <person name="Abad J.P."/>
            <person name="Abt D.N."/>
            <person name="Adryan B."/>
            <person name="Aguade M."/>
            <person name="Akashi H."/>
            <person name="Anderson W.W."/>
            <person name="Aquadro C.F."/>
            <person name="Ardell D.H."/>
            <person name="Arguello R."/>
            <person name="Artieri C.G."/>
            <person name="Barbash D.A."/>
            <person name="Barker D."/>
            <person name="Barsanti P."/>
            <person name="Batterham P."/>
            <person name="Batzoglou S."/>
            <person name="Begun D."/>
            <person name="Bhutkar A."/>
            <person name="Blanco E."/>
            <person name="Bosak S.A."/>
            <person name="Bradley R.K."/>
            <person name="Brand A.D."/>
            <person name="Brent M.R."/>
            <person name="Brooks A.N."/>
            <person name="Brown R.H."/>
            <person name="Butlin R.K."/>
            <person name="Caggese C."/>
            <person name="Calvi B.R."/>
            <person name="Bernardo de Carvalho A."/>
            <person name="Caspi A."/>
            <person name="Castrezana S."/>
            <person name="Celniker S.E."/>
            <person name="Chang J.L."/>
            <person name="Chapple C."/>
            <person name="Chatterji S."/>
            <person name="Chinwalla A."/>
            <person name="Civetta A."/>
            <person name="Clifton S.W."/>
            <person name="Comeron J.M."/>
            <person name="Costello J.C."/>
            <person name="Coyne J.A."/>
            <person name="Daub J."/>
            <person name="David R.G."/>
            <person name="Delcher A.L."/>
            <person name="Delehaunty K."/>
            <person name="Do C.B."/>
            <person name="Ebling H."/>
            <person name="Edwards K."/>
            <person name="Eickbush T."/>
            <person name="Evans J.D."/>
            <person name="Filipski A."/>
            <person name="Findeiss S."/>
            <person name="Freyhult E."/>
            <person name="Fulton L."/>
            <person name="Fulton R."/>
            <person name="Garcia A.C."/>
            <person name="Gardiner A."/>
            <person name="Garfield D.A."/>
            <person name="Garvin B.E."/>
            <person name="Gibson G."/>
            <person name="Gilbert D."/>
            <person name="Gnerre S."/>
            <person name="Godfrey J."/>
            <person name="Good R."/>
            <person name="Gotea V."/>
            <person name="Gravely B."/>
            <person name="Greenberg A.J."/>
            <person name="Griffiths-Jones S."/>
            <person name="Gross S."/>
            <person name="Guigo R."/>
            <person name="Gustafson E.A."/>
            <person name="Haerty W."/>
            <person name="Hahn M.W."/>
            <person name="Halligan D.L."/>
            <person name="Halpern A.L."/>
            <person name="Halter G.M."/>
            <person name="Han M.V."/>
            <person name="Heger A."/>
            <person name="Hillier L."/>
            <person name="Hinrichs A.S."/>
            <person name="Holmes I."/>
            <person name="Hoskins R.A."/>
            <person name="Hubisz M.J."/>
            <person name="Hultmark D."/>
            <person name="Huntley M.A."/>
            <person name="Jaffe D.B."/>
            <person name="Jagadeeshan S."/>
            <person name="Jeck W.R."/>
            <person name="Johnson J."/>
            <person name="Jones C.D."/>
            <person name="Jordan W.C."/>
            <person name="Karpen G.H."/>
            <person name="Kataoka E."/>
            <person name="Keightley P.D."/>
            <person name="Kheradpour P."/>
            <person name="Kirkness E.F."/>
            <person name="Koerich L.B."/>
            <person name="Kristiansen K."/>
            <person name="Kudrna D."/>
            <person name="Kulathinal R.J."/>
            <person name="Kumar S."/>
            <person name="Kwok R."/>
            <person name="Lander E."/>
            <person name="Langley C.H."/>
            <person name="Lapoint R."/>
            <person name="Lazzaro B.P."/>
            <person name="Lee S.J."/>
            <person name="Levesque L."/>
            <person name="Li R."/>
            <person name="Lin C.F."/>
            <person name="Lin M.F."/>
            <person name="Lindblad-Toh K."/>
            <person name="Llopart A."/>
            <person name="Long M."/>
            <person name="Low L."/>
            <person name="Lozovsky E."/>
            <person name="Lu J."/>
            <person name="Luo M."/>
            <person name="Machado C.A."/>
            <person name="Makalowski W."/>
            <person name="Marzo M."/>
            <person name="Matsuda M."/>
            <person name="Matzkin L."/>
            <person name="McAllister B."/>
            <person name="McBride C.S."/>
            <person name="McKernan B."/>
            <person name="McKernan K."/>
            <person name="Mendez-Lago M."/>
            <person name="Minx P."/>
            <person name="Mollenhauer M.U."/>
            <person name="Montooth K."/>
            <person name="Mount S.M."/>
            <person name="Mu X."/>
            <person name="Myers E."/>
            <person name="Negre B."/>
            <person name="Newfeld S."/>
            <person name="Nielsen R."/>
            <person name="Noor M.A."/>
            <person name="O'Grady P."/>
            <person name="Pachter L."/>
            <person name="Papaceit M."/>
            <person name="Parisi M.J."/>
            <person name="Parisi M."/>
            <person name="Parts L."/>
            <person name="Pedersen J.S."/>
            <person name="Pesole G."/>
            <person name="Phillippy A.M."/>
            <person name="Ponting C.P."/>
            <person name="Pop M."/>
            <person name="Porcelli D."/>
            <person name="Powell J.R."/>
            <person name="Prohaska S."/>
            <person name="Pruitt K."/>
            <person name="Puig M."/>
            <person name="Quesneville H."/>
            <person name="Ram K.R."/>
            <person name="Rand D."/>
            <person name="Rasmussen M.D."/>
            <person name="Reed L.K."/>
            <person name="Reenan R."/>
            <person name="Reily A."/>
            <person name="Remington K.A."/>
            <person name="Rieger T.T."/>
            <person name="Ritchie M.G."/>
            <person name="Robin C."/>
            <person name="Rogers Y.H."/>
            <person name="Rohde C."/>
            <person name="Rozas J."/>
            <person name="Rubenfield M.J."/>
            <person name="Ruiz A."/>
            <person name="Russo S."/>
            <person name="Salzberg S.L."/>
            <person name="Sanchez-Gracia A."/>
            <person name="Saranga D.J."/>
            <person name="Sato H."/>
            <person name="Schaeffer S.W."/>
            <person name="Schatz M.C."/>
            <person name="Schlenke T."/>
            <person name="Schwartz R."/>
            <person name="Segarra C."/>
            <person name="Singh R.S."/>
            <person name="Sirot L."/>
            <person name="Sirota M."/>
            <person name="Sisneros N.B."/>
            <person name="Smith C.D."/>
            <person name="Smith T.F."/>
            <person name="Spieth J."/>
            <person name="Stage D.E."/>
            <person name="Stark A."/>
            <person name="Stephan W."/>
            <person name="Strausberg R.L."/>
            <person name="Strempel S."/>
            <person name="Sturgill D."/>
            <person name="Sutton G."/>
            <person name="Sutton G.G."/>
            <person name="Tao W."/>
            <person name="Teichmann S."/>
            <person name="Tobari Y.N."/>
            <person name="Tomimura Y."/>
            <person name="Tsolas J.M."/>
            <person name="Valente V.L."/>
            <person name="Venter E."/>
            <person name="Venter J.C."/>
            <person name="Vicario S."/>
            <person name="Vieira F.G."/>
            <person name="Vilella A.J."/>
            <person name="Villasante A."/>
            <person name="Walenz B."/>
            <person name="Wang J."/>
            <person name="Wasserman M."/>
            <person name="Watts T."/>
            <person name="Wilson D."/>
            <person name="Wilson R.K."/>
            <person name="Wing R.A."/>
            <person name="Wolfner M.F."/>
            <person name="Wong A."/>
            <person name="Wong G.K."/>
            <person name="Wu C.I."/>
            <person name="Wu G."/>
            <person name="Yamamoto D."/>
            <person name="Yang H.P."/>
            <person name="Yang S.P."/>
            <person name="Yorke J.A."/>
            <person name="Yoshida K."/>
            <person name="Zdobnov E."/>
            <person name="Zhang P."/>
            <person name="Zhang Y."/>
            <person name="Zimin A.V."/>
            <person name="Baldwin J."/>
            <person name="Abdouelleil A."/>
            <person name="Abdulkadir J."/>
            <person name="Abebe A."/>
            <person name="Abera B."/>
            <person name="Abreu J."/>
            <person name="Acer S.C."/>
            <person name="Aftuck L."/>
            <person name="Alexander A."/>
            <person name="An P."/>
            <person name="Anderson E."/>
            <person name="Anderson S."/>
            <person name="Arachi H."/>
            <person name="Azer M."/>
            <person name="Bachantsang P."/>
            <person name="Barry A."/>
            <person name="Bayul T."/>
            <person name="Berlin A."/>
            <person name="Bessette D."/>
            <person name="Bloom T."/>
            <person name="Blye J."/>
            <person name="Boguslavskiy L."/>
            <person name="Bonnet C."/>
            <person name="Boukhgalter B."/>
            <person name="Bourzgui I."/>
            <person name="Brown A."/>
            <person name="Cahill P."/>
            <person name="Channer S."/>
            <person name="Cheshatsang Y."/>
            <person name="Chuda L."/>
            <person name="Citroen M."/>
            <person name="Collymore A."/>
            <person name="Cooke P."/>
            <person name="Costello M."/>
            <person name="D'Aco K."/>
            <person name="Daza R."/>
            <person name="De Haan G."/>
            <person name="DeGray S."/>
            <person name="DeMaso C."/>
            <person name="Dhargay N."/>
            <person name="Dooley K."/>
            <person name="Dooley E."/>
            <person name="Doricent M."/>
            <person name="Dorje P."/>
            <person name="Dorjee K."/>
            <person name="Dupes A."/>
            <person name="Elong R."/>
            <person name="Falk J."/>
            <person name="Farina A."/>
            <person name="Faro S."/>
            <person name="Ferguson D."/>
            <person name="Fisher S."/>
            <person name="Foley C.D."/>
            <person name="Franke A."/>
            <person name="Friedrich D."/>
            <person name="Gadbois L."/>
            <person name="Gearin G."/>
            <person name="Gearin C.R."/>
            <person name="Giannoukos G."/>
            <person name="Goode T."/>
            <person name="Graham J."/>
            <person name="Grandbois E."/>
            <person name="Grewal S."/>
            <person name="Gyaltsen K."/>
            <person name="Hafez N."/>
            <person name="Hagos B."/>
            <person name="Hall J."/>
            <person name="Henson C."/>
            <person name="Hollinger A."/>
            <person name="Honan T."/>
            <person name="Huard M.D."/>
            <person name="Hughes L."/>
            <person name="Hurhula B."/>
            <person name="Husby M.E."/>
            <person name="Kamat A."/>
            <person name="Kanga B."/>
            <person name="Kashin S."/>
            <person name="Khazanovich D."/>
            <person name="Kisner P."/>
            <person name="Lance K."/>
            <person name="Lara M."/>
            <person name="Lee W."/>
            <person name="Lennon N."/>
            <person name="Letendre F."/>
            <person name="LeVine R."/>
            <person name="Lipovsky A."/>
            <person name="Liu X."/>
            <person name="Liu J."/>
            <person name="Liu S."/>
            <person name="Lokyitsang T."/>
            <person name="Lokyitsang Y."/>
            <person name="Lubonja R."/>
            <person name="Lui A."/>
            <person name="MacDonald P."/>
            <person name="Magnisalis V."/>
            <person name="Maru K."/>
            <person name="Matthews C."/>
            <person name="McCusker W."/>
            <person name="McDonough S."/>
            <person name="Mehta T."/>
            <person name="Meldrim J."/>
            <person name="Meneus L."/>
            <person name="Mihai O."/>
            <person name="Mihalev A."/>
            <person name="Mihova T."/>
            <person name="Mittelman R."/>
            <person name="Mlenga V."/>
            <person name="Montmayeur A."/>
            <person name="Mulrain L."/>
            <person name="Navidi A."/>
            <person name="Naylor J."/>
            <person name="Negash T."/>
            <person name="Nguyen T."/>
            <person name="Nguyen N."/>
            <person name="Nicol R."/>
            <person name="Norbu C."/>
            <person name="Norbu N."/>
            <person name="Novod N."/>
            <person name="O'Neill B."/>
            <person name="Osman S."/>
            <person name="Markiewicz E."/>
            <person name="Oyono O.L."/>
            <person name="Patti C."/>
            <person name="Phunkhang P."/>
            <person name="Pierre F."/>
            <person name="Priest M."/>
            <person name="Raghuraman S."/>
            <person name="Rege F."/>
            <person name="Reyes R."/>
            <person name="Rise C."/>
            <person name="Rogov P."/>
            <person name="Ross K."/>
            <person name="Ryan E."/>
            <person name="Settipalli S."/>
            <person name="Shea T."/>
            <person name="Sherpa N."/>
            <person name="Shi L."/>
            <person name="Shih D."/>
            <person name="Sparrow T."/>
            <person name="Spaulding J."/>
            <person name="Stalker J."/>
            <person name="Stange-Thomann N."/>
            <person name="Stavropoulos S."/>
            <person name="Stone C."/>
            <person name="Strader C."/>
            <person name="Tesfaye S."/>
            <person name="Thomson T."/>
            <person name="Thoulutsang Y."/>
            <person name="Thoulutsang D."/>
            <person name="Topham K."/>
            <person name="Topping I."/>
            <person name="Tsamla T."/>
            <person name="Vassiliev H."/>
            <person name="Vo A."/>
            <person name="Wangchuk T."/>
            <person name="Wangdi T."/>
            <person name="Weiand M."/>
            <person name="Wilkinson J."/>
            <person name="Wilson A."/>
            <person name="Yadav S."/>
            <person name="Young G."/>
            <person name="Yu Q."/>
            <person name="Zembek L."/>
            <person name="Zhong D."/>
            <person name="Zimmer A."/>
            <person name="Zwirko Z."/>
            <person name="Jaffe D.B."/>
            <person name="Alvarez P."/>
            <person name="Brockman W."/>
            <person name="Butler J."/>
            <person name="Chin C."/>
            <person name="Gnerre S."/>
            <person name="Grabherr M."/>
            <person name="Kleber M."/>
            <person name="Mauceli E."/>
            <person name="MacCallum I."/>
        </authorList>
    </citation>
    <scope>NUCLEOTIDE SEQUENCE [LARGE SCALE GENOMIC DNA]</scope>
    <source>
        <strain evidence="4">Tucson 14030-0811.24</strain>
    </source>
</reference>
<feature type="region of interest" description="Disordered" evidence="1">
    <location>
        <begin position="144"/>
        <end position="168"/>
    </location>
</feature>
<evidence type="ECO:0000259" key="2">
    <source>
        <dbReference type="PROSITE" id="PS51029"/>
    </source>
</evidence>
<feature type="region of interest" description="Disordered" evidence="1">
    <location>
        <begin position="474"/>
        <end position="530"/>
    </location>
</feature>
<dbReference type="AlphaFoldDB" id="B4NE57"/>
<dbReference type="SMART" id="SM00595">
    <property type="entry name" value="MADF"/>
    <property type="match status" value="1"/>
</dbReference>
<name>B4NE57_DROWI</name>
<dbReference type="InterPro" id="IPR031506">
    <property type="entry name" value="HRCT1"/>
</dbReference>
<evidence type="ECO:0000256" key="1">
    <source>
        <dbReference type="SAM" id="MobiDB-lite"/>
    </source>
</evidence>
<evidence type="ECO:0000313" key="4">
    <source>
        <dbReference type="Proteomes" id="UP000007798"/>
    </source>
</evidence>
<dbReference type="HOGENOM" id="CLU_471963_0_0_1"/>
<dbReference type="InterPro" id="IPR006578">
    <property type="entry name" value="MADF-dom"/>
</dbReference>
<proteinExistence type="predicted"/>
<gene>
    <name evidence="3" type="primary">Dwil\GK25348</name>
    <name evidence="3" type="ORF">Dwil_GK25348</name>
</gene>
<sequence length="580" mass="63476">MSTPERKRYHKDNAPTDDILTLINLVRQNPTLYNYKLQPNQRRRSDILSGWQDVAQQIGNKYTVQEVRRKWKNLRDTYHQYRLRTPKCIEGRLSKWRYAKELEFLSTVYQPKLKSHRTQSSSYETLASSVGHPAPIGTMLQLKQHTADDKDEVVDDDGLSSHHGTSQITLVSDEAETFILSAYEESVADEHHHHHHHHHHQHQQQQHHHHTHQHHPHQPHHHHHHHQTQHDGSISSIELSHIVHGDDDDVVDDDVDDVDDDDGGHQVVDIVKHELDEDGGAVAEVDYEEVCLYEEASGAHVDCEMGGVSVSDGVDGDGSDVADSKGFHYIDTHDFCISDIETQTVAVKHHVGYAGAATNSVLAGGTAVADGKLKNLTLVTTTTTANAGASTGASGNNSSSSSSSVVTGTQHIALVDVTEATSTSVTISSTPAISLNAATVTTTPAAAAALCNTTSFTTPTATILQLPSLSCGSSAGGGGGGGGGSSGTGTPLTVSSSLKDDDHPHHHSQHQQQHLHQHQQHQHQQMAQALALSKRDELDLFFDFLKKKMQCFSKTQITHIQMEFLNCVSRQEAADQDAKD</sequence>
<feature type="region of interest" description="Disordered" evidence="1">
    <location>
        <begin position="188"/>
        <end position="234"/>
    </location>
</feature>
<dbReference type="PANTHER" id="PTHR23009">
    <property type="match status" value="1"/>
</dbReference>
<dbReference type="InParanoid" id="B4NE57"/>
<feature type="compositionally biased region" description="Basic residues" evidence="1">
    <location>
        <begin position="505"/>
        <end position="521"/>
    </location>
</feature>
<dbReference type="OrthoDB" id="6159213at2759"/>
<dbReference type="PROSITE" id="PS51029">
    <property type="entry name" value="MADF"/>
    <property type="match status" value="1"/>
</dbReference>
<dbReference type="Proteomes" id="UP000007798">
    <property type="component" value="Unassembled WGS sequence"/>
</dbReference>
<dbReference type="Pfam" id="PF10545">
    <property type="entry name" value="MADF_DNA_bdg"/>
    <property type="match status" value="1"/>
</dbReference>